<dbReference type="EMBL" id="JAPMOS010000168">
    <property type="protein sequence ID" value="KAJ4454291.1"/>
    <property type="molecule type" value="Genomic_DNA"/>
</dbReference>
<keyword evidence="4" id="KW-1185">Reference proteome</keyword>
<proteinExistence type="predicted"/>
<evidence type="ECO:0000313" key="3">
    <source>
        <dbReference type="EMBL" id="KAJ4455837.1"/>
    </source>
</evidence>
<evidence type="ECO:0000313" key="4">
    <source>
        <dbReference type="Proteomes" id="UP001141327"/>
    </source>
</evidence>
<evidence type="ECO:0000256" key="1">
    <source>
        <dbReference type="SAM" id="MobiDB-lite"/>
    </source>
</evidence>
<evidence type="ECO:0000313" key="2">
    <source>
        <dbReference type="EMBL" id="KAJ4454291.1"/>
    </source>
</evidence>
<protein>
    <submittedName>
        <fullName evidence="2">Uncharacterized protein</fullName>
    </submittedName>
</protein>
<gene>
    <name evidence="2" type="ORF">PAPYR_11049</name>
    <name evidence="3" type="ORF">PAPYR_9131</name>
</gene>
<accession>A0ABQ8U8V6</accession>
<dbReference type="EMBL" id="JAPMOS010000091">
    <property type="protein sequence ID" value="KAJ4455837.1"/>
    <property type="molecule type" value="Genomic_DNA"/>
</dbReference>
<feature type="region of interest" description="Disordered" evidence="1">
    <location>
        <begin position="19"/>
        <end position="52"/>
    </location>
</feature>
<dbReference type="Proteomes" id="UP001141327">
    <property type="component" value="Unassembled WGS sequence"/>
</dbReference>
<reference evidence="2" key="1">
    <citation type="journal article" date="2022" name="bioRxiv">
        <title>Genomics of Preaxostyla Flagellates Illuminates Evolutionary Transitions and the Path Towards Mitochondrial Loss.</title>
        <authorList>
            <person name="Novak L.V.F."/>
            <person name="Treitli S.C."/>
            <person name="Pyrih J."/>
            <person name="Halakuc P."/>
            <person name="Pipaliya S.V."/>
            <person name="Vacek V."/>
            <person name="Brzon O."/>
            <person name="Soukal P."/>
            <person name="Eme L."/>
            <person name="Dacks J.B."/>
            <person name="Karnkowska A."/>
            <person name="Elias M."/>
            <person name="Hampl V."/>
        </authorList>
    </citation>
    <scope>NUCLEOTIDE SEQUENCE</scope>
    <source>
        <strain evidence="2">RCP-MX</strain>
    </source>
</reference>
<feature type="compositionally biased region" description="Pro residues" evidence="1">
    <location>
        <begin position="348"/>
        <end position="365"/>
    </location>
</feature>
<organism evidence="2 4">
    <name type="scientific">Paratrimastix pyriformis</name>
    <dbReference type="NCBI Taxonomy" id="342808"/>
    <lineage>
        <taxon>Eukaryota</taxon>
        <taxon>Metamonada</taxon>
        <taxon>Preaxostyla</taxon>
        <taxon>Paratrimastigidae</taxon>
        <taxon>Paratrimastix</taxon>
    </lineage>
</organism>
<name>A0ABQ8U8V6_9EUKA</name>
<sequence>MLRSLTGAVLYQPPKPKIVGAGGRKVKPSRFNPLDLAAPKRPQGNRTHHDGGAYGRVVAASKRFDTAARLYYQAAWTPDQEVTRREVERELIARTMALARAQKRAEAPPRYPPEVRQQMSAAYHRVYDSTKDKAAAMRAMQEISRAYWTAQRHGMEPDAYRKYRAEERKRAKQAERAKTAPLRAQRSAALRAYDAQVDQLKKRYSELYSQPGKTDIEKRAIYKEYMERRKAIGPNPRARRPTTVQNYLRGTYSQYTSGDKQKFAQNALDEEAMLAAQYGAALRAQPARTVVVGDATATPSRSSWPSLLSVGPAPSVANLPIIRADDWEELASLPAAPGRARRAMPRLVTPPPPPIPPIPMAPPRPRYTYKGRNIDLDDD</sequence>
<feature type="region of interest" description="Disordered" evidence="1">
    <location>
        <begin position="336"/>
        <end position="379"/>
    </location>
</feature>
<comment type="caution">
    <text evidence="2">The sequence shown here is derived from an EMBL/GenBank/DDBJ whole genome shotgun (WGS) entry which is preliminary data.</text>
</comment>